<evidence type="ECO:0000313" key="7">
    <source>
        <dbReference type="EMBL" id="CAD9951376.1"/>
    </source>
</evidence>
<evidence type="ECO:0000256" key="2">
    <source>
        <dbReference type="ARBA" id="ARBA00022692"/>
    </source>
</evidence>
<proteinExistence type="predicted"/>
<dbReference type="EMBL" id="HBHT01008186">
    <property type="protein sequence ID" value="CAD9951376.1"/>
    <property type="molecule type" value="Transcribed_RNA"/>
</dbReference>
<gene>
    <name evidence="6" type="ORF">APAL1065_LOCUS5479</name>
    <name evidence="7" type="ORF">APAL1065_LOCUS5480</name>
</gene>
<dbReference type="GO" id="GO:0005635">
    <property type="term" value="C:nuclear envelope"/>
    <property type="evidence" value="ECO:0007669"/>
    <property type="project" value="TreeGrafter"/>
</dbReference>
<keyword evidence="3 5" id="KW-1133">Transmembrane helix</keyword>
<dbReference type="GO" id="GO:0005783">
    <property type="term" value="C:endoplasmic reticulum"/>
    <property type="evidence" value="ECO:0007669"/>
    <property type="project" value="TreeGrafter"/>
</dbReference>
<feature type="transmembrane region" description="Helical" evidence="5">
    <location>
        <begin position="35"/>
        <end position="54"/>
    </location>
</feature>
<dbReference type="GO" id="GO:0004602">
    <property type="term" value="F:glutathione peroxidase activity"/>
    <property type="evidence" value="ECO:0007669"/>
    <property type="project" value="TreeGrafter"/>
</dbReference>
<evidence type="ECO:0000256" key="3">
    <source>
        <dbReference type="ARBA" id="ARBA00022989"/>
    </source>
</evidence>
<evidence type="ECO:0000256" key="5">
    <source>
        <dbReference type="SAM" id="Phobius"/>
    </source>
</evidence>
<dbReference type="AlphaFoldDB" id="A0A6U2YMJ0"/>
<dbReference type="InterPro" id="IPR001129">
    <property type="entry name" value="Membr-assoc_MAPEG"/>
</dbReference>
<dbReference type="InterPro" id="IPR050997">
    <property type="entry name" value="MAPEG"/>
</dbReference>
<keyword evidence="4 5" id="KW-0472">Membrane</keyword>
<dbReference type="PANTHER" id="PTHR10250:SF26">
    <property type="entry name" value="GLUTATHIONE S-TRANSFERASE 3, MITOCHONDRIAL"/>
    <property type="match status" value="1"/>
</dbReference>
<reference evidence="7" key="1">
    <citation type="submission" date="2021-01" db="EMBL/GenBank/DDBJ databases">
        <authorList>
            <person name="Corre E."/>
            <person name="Pelletier E."/>
            <person name="Niang G."/>
            <person name="Scheremetjew M."/>
            <person name="Finn R."/>
            <person name="Kale V."/>
            <person name="Holt S."/>
            <person name="Cochrane G."/>
            <person name="Meng A."/>
            <person name="Brown T."/>
            <person name="Cohen L."/>
        </authorList>
    </citation>
    <scope>NUCLEOTIDE SEQUENCE</scope>
    <source>
        <strain evidence="7">CCMP125</strain>
    </source>
</reference>
<dbReference type="Gene3D" id="1.20.120.550">
    <property type="entry name" value="Membrane associated eicosanoid/glutathione metabolism-like domain"/>
    <property type="match status" value="1"/>
</dbReference>
<protein>
    <recommendedName>
        <fullName evidence="8">Glutathione transferase</fullName>
    </recommendedName>
</protein>
<dbReference type="GO" id="GO:0016020">
    <property type="term" value="C:membrane"/>
    <property type="evidence" value="ECO:0007669"/>
    <property type="project" value="UniProtKB-SubCell"/>
</dbReference>
<evidence type="ECO:0008006" key="8">
    <source>
        <dbReference type="Google" id="ProtNLM"/>
    </source>
</evidence>
<dbReference type="PANTHER" id="PTHR10250">
    <property type="entry name" value="MICROSOMAL GLUTATHIONE S-TRANSFERASE"/>
    <property type="match status" value="1"/>
</dbReference>
<dbReference type="SUPFAM" id="SSF161084">
    <property type="entry name" value="MAPEG domain-like"/>
    <property type="match status" value="1"/>
</dbReference>
<sequence>MATGFMIKSFAAAGIGAFVETKYGPSLQPTGPAGLSPLFAATPLVLIGVGFYTLTMGMEVGKARNKYMELAKKDGEKEVEERYGLPNLYAQGTSKHAKAFNAVQRAHQHIFETFTTVSIFGLAGALELPICTAISTMIYAYGRRIFSNNYSQSEGDVGQRYSKNPHARLFWVGMLGNMVLGVISCVKILSKARLAE</sequence>
<evidence type="ECO:0000313" key="6">
    <source>
        <dbReference type="EMBL" id="CAD9951374.1"/>
    </source>
</evidence>
<dbReference type="InterPro" id="IPR023352">
    <property type="entry name" value="MAPEG-like_dom_sf"/>
</dbReference>
<organism evidence="7">
    <name type="scientific">Entomoneis paludosa</name>
    <dbReference type="NCBI Taxonomy" id="265537"/>
    <lineage>
        <taxon>Eukaryota</taxon>
        <taxon>Sar</taxon>
        <taxon>Stramenopiles</taxon>
        <taxon>Ochrophyta</taxon>
        <taxon>Bacillariophyta</taxon>
        <taxon>Bacillariophyceae</taxon>
        <taxon>Bacillariophycidae</taxon>
        <taxon>Entomoneidaceae</taxon>
        <taxon>Entomoneis</taxon>
    </lineage>
</organism>
<dbReference type="Pfam" id="PF01124">
    <property type="entry name" value="MAPEG"/>
    <property type="match status" value="1"/>
</dbReference>
<name>A0A6U2YMJ0_9STRA</name>
<accession>A0A6U2YMJ0</accession>
<comment type="subcellular location">
    <subcellularLocation>
        <location evidence="1">Membrane</location>
        <topology evidence="1">Multi-pass membrane protein</topology>
    </subcellularLocation>
</comment>
<dbReference type="GO" id="GO:0004364">
    <property type="term" value="F:glutathione transferase activity"/>
    <property type="evidence" value="ECO:0007669"/>
    <property type="project" value="TreeGrafter"/>
</dbReference>
<evidence type="ECO:0000256" key="1">
    <source>
        <dbReference type="ARBA" id="ARBA00004141"/>
    </source>
</evidence>
<feature type="transmembrane region" description="Helical" evidence="5">
    <location>
        <begin position="114"/>
        <end position="141"/>
    </location>
</feature>
<dbReference type="EMBL" id="HBHT01008185">
    <property type="protein sequence ID" value="CAD9951374.1"/>
    <property type="molecule type" value="Transcribed_RNA"/>
</dbReference>
<keyword evidence="2 5" id="KW-0812">Transmembrane</keyword>
<dbReference type="GO" id="GO:0006691">
    <property type="term" value="P:leukotriene metabolic process"/>
    <property type="evidence" value="ECO:0007669"/>
    <property type="project" value="UniProtKB-ARBA"/>
</dbReference>
<feature type="transmembrane region" description="Helical" evidence="5">
    <location>
        <begin position="169"/>
        <end position="189"/>
    </location>
</feature>
<evidence type="ECO:0000256" key="4">
    <source>
        <dbReference type="ARBA" id="ARBA00023136"/>
    </source>
</evidence>